<reference evidence="3" key="1">
    <citation type="journal article" date="2024" name="Int. J. Syst. Evol. Microbiol.">
        <title>Methylomarinovum tepidoasis sp. nov., a moderately thermophilic methanotroph of the family Methylothermaceae isolated from a deep-sea hydrothermal field.</title>
        <authorList>
            <person name="Hirayama H."/>
            <person name="Takaki Y."/>
            <person name="Abe M."/>
            <person name="Miyazaki M."/>
            <person name="Uematsu K."/>
            <person name="Matsui Y."/>
            <person name="Takai K."/>
        </authorList>
    </citation>
    <scope>NUCLEOTIDE SEQUENCE [LARGE SCALE GENOMIC DNA]</scope>
    <source>
        <strain evidence="3">IT-9</strain>
    </source>
</reference>
<dbReference type="GO" id="GO:0008757">
    <property type="term" value="F:S-adenosylmethionine-dependent methyltransferase activity"/>
    <property type="evidence" value="ECO:0007669"/>
    <property type="project" value="InterPro"/>
</dbReference>
<dbReference type="RefSeq" id="WP_317705842.1">
    <property type="nucleotide sequence ID" value="NZ_AP024714.1"/>
</dbReference>
<dbReference type="InterPro" id="IPR013216">
    <property type="entry name" value="Methyltransf_11"/>
</dbReference>
<dbReference type="Pfam" id="PF08241">
    <property type="entry name" value="Methyltransf_11"/>
    <property type="match status" value="1"/>
</dbReference>
<dbReference type="Gene3D" id="3.40.50.150">
    <property type="entry name" value="Vaccinia Virus protein VP39"/>
    <property type="match status" value="1"/>
</dbReference>
<feature type="domain" description="Methyltransferase type 11" evidence="1">
    <location>
        <begin position="75"/>
        <end position="128"/>
    </location>
</feature>
<name>A0AAU9C4W1_9GAMM</name>
<organism evidence="2 3">
    <name type="scientific">Methylomarinovum caldicuralii</name>
    <dbReference type="NCBI Taxonomy" id="438856"/>
    <lineage>
        <taxon>Bacteria</taxon>
        <taxon>Pseudomonadati</taxon>
        <taxon>Pseudomonadota</taxon>
        <taxon>Gammaproteobacteria</taxon>
        <taxon>Methylococcales</taxon>
        <taxon>Methylothermaceae</taxon>
        <taxon>Methylomarinovum</taxon>
    </lineage>
</organism>
<dbReference type="KEGG" id="mcau:MIT9_P0472"/>
<dbReference type="AlphaFoldDB" id="A0AAU9C4W1"/>
<accession>A0AAU9C4W1</accession>
<dbReference type="InterPro" id="IPR029063">
    <property type="entry name" value="SAM-dependent_MTases_sf"/>
</dbReference>
<evidence type="ECO:0000313" key="3">
    <source>
        <dbReference type="Proteomes" id="UP001321825"/>
    </source>
</evidence>
<keyword evidence="3" id="KW-1185">Reference proteome</keyword>
<evidence type="ECO:0000313" key="2">
    <source>
        <dbReference type="EMBL" id="BCX80894.1"/>
    </source>
</evidence>
<dbReference type="EMBL" id="AP024714">
    <property type="protein sequence ID" value="BCX80894.1"/>
    <property type="molecule type" value="Genomic_DNA"/>
</dbReference>
<protein>
    <recommendedName>
        <fullName evidence="1">Methyltransferase type 11 domain-containing protein</fullName>
    </recommendedName>
</protein>
<dbReference type="Proteomes" id="UP001321825">
    <property type="component" value="Chromosome"/>
</dbReference>
<evidence type="ECO:0000259" key="1">
    <source>
        <dbReference type="Pfam" id="PF08241"/>
    </source>
</evidence>
<gene>
    <name evidence="2" type="ORF">MIT9_P0472</name>
</gene>
<dbReference type="SUPFAM" id="SSF53335">
    <property type="entry name" value="S-adenosyl-L-methionine-dependent methyltransferases"/>
    <property type="match status" value="1"/>
</dbReference>
<proteinExistence type="predicted"/>
<sequence>MPNRNSRLSALRAWYRTPLGRKIQRLESQYLSRAIQVPYSFTLVQLGAMGWERRYLDSGYWHRFIIVDESTSPRTPFRSIAAHLDSLPLASECVDVLILLHTLEFTADQHQLLREAERVLKPEGQLFILGFQPWSFYRLYRWLPGRRHAAPWSGRAIGHRRLLDWLNLLNFCCEVTAWYDFRLLHPCEEVGRWRSLGAPLWAVAYAIRAIKRTYTVIPLEPAAEPNLGWVPGMVEPTIQRRKNARR</sequence>